<accession>A0A8J3ZSG8</accession>
<organism evidence="1 2">
    <name type="scientific">Virgisporangium ochraceum</name>
    <dbReference type="NCBI Taxonomy" id="65505"/>
    <lineage>
        <taxon>Bacteria</taxon>
        <taxon>Bacillati</taxon>
        <taxon>Actinomycetota</taxon>
        <taxon>Actinomycetes</taxon>
        <taxon>Micromonosporales</taxon>
        <taxon>Micromonosporaceae</taxon>
        <taxon>Virgisporangium</taxon>
    </lineage>
</organism>
<keyword evidence="2" id="KW-1185">Reference proteome</keyword>
<evidence type="ECO:0000313" key="2">
    <source>
        <dbReference type="Proteomes" id="UP000635606"/>
    </source>
</evidence>
<proteinExistence type="predicted"/>
<gene>
    <name evidence="1" type="ORF">Voc01_040210</name>
</gene>
<comment type="caution">
    <text evidence="1">The sequence shown here is derived from an EMBL/GenBank/DDBJ whole genome shotgun (WGS) entry which is preliminary data.</text>
</comment>
<dbReference type="Proteomes" id="UP000635606">
    <property type="component" value="Unassembled WGS sequence"/>
</dbReference>
<sequence length="83" mass="8968">MATGHHPGLLAPAGEQVQGVFDAGGPFVLEMRRDLHGDPFVGMGAVWVAHIVPAWRGRRQGDNNRLVNRRVGARRSGVASFRA</sequence>
<protein>
    <submittedName>
        <fullName evidence="1">Uncharacterized protein</fullName>
    </submittedName>
</protein>
<evidence type="ECO:0000313" key="1">
    <source>
        <dbReference type="EMBL" id="GIJ69104.1"/>
    </source>
</evidence>
<dbReference type="EMBL" id="BOPH01000054">
    <property type="protein sequence ID" value="GIJ69104.1"/>
    <property type="molecule type" value="Genomic_DNA"/>
</dbReference>
<reference evidence="1" key="1">
    <citation type="submission" date="2021-01" db="EMBL/GenBank/DDBJ databases">
        <title>Whole genome shotgun sequence of Virgisporangium ochraceum NBRC 16418.</title>
        <authorList>
            <person name="Komaki H."/>
            <person name="Tamura T."/>
        </authorList>
    </citation>
    <scope>NUCLEOTIDE SEQUENCE</scope>
    <source>
        <strain evidence="1">NBRC 16418</strain>
    </source>
</reference>
<dbReference type="AlphaFoldDB" id="A0A8J3ZSG8"/>
<name>A0A8J3ZSG8_9ACTN</name>